<evidence type="ECO:0000313" key="3">
    <source>
        <dbReference type="EMBL" id="TRM08794.1"/>
    </source>
</evidence>
<evidence type="ECO:0000313" key="5">
    <source>
        <dbReference type="Proteomes" id="UP000319280"/>
    </source>
</evidence>
<accession>A0A549YA80</accession>
<dbReference type="EMBL" id="VJMZ01000003">
    <property type="protein sequence ID" value="TRM08794.1"/>
    <property type="molecule type" value="Genomic_DNA"/>
</dbReference>
<keyword evidence="1" id="KW-0472">Membrane</keyword>
<proteinExistence type="predicted"/>
<keyword evidence="1" id="KW-0812">Transmembrane</keyword>
<dbReference type="Proteomes" id="UP000319280">
    <property type="component" value="Unassembled WGS sequence"/>
</dbReference>
<evidence type="ECO:0000256" key="1">
    <source>
        <dbReference type="SAM" id="Phobius"/>
    </source>
</evidence>
<keyword evidence="1" id="KW-1133">Transmembrane helix</keyword>
<dbReference type="AlphaFoldDB" id="A0A549YA80"/>
<dbReference type="EMBL" id="VJMZ01000001">
    <property type="protein sequence ID" value="TRM12868.1"/>
    <property type="molecule type" value="Genomic_DNA"/>
</dbReference>
<organism evidence="3 5">
    <name type="scientific">Lentibacillus cibarius</name>
    <dbReference type="NCBI Taxonomy" id="2583219"/>
    <lineage>
        <taxon>Bacteria</taxon>
        <taxon>Bacillati</taxon>
        <taxon>Bacillota</taxon>
        <taxon>Bacilli</taxon>
        <taxon>Bacillales</taxon>
        <taxon>Bacillaceae</taxon>
        <taxon>Lentibacillus</taxon>
    </lineage>
</organism>
<dbReference type="EMBL" id="VJMZ01000003">
    <property type="protein sequence ID" value="TRM08766.1"/>
    <property type="molecule type" value="Genomic_DNA"/>
</dbReference>
<name>A0A549YA80_9BACI</name>
<keyword evidence="5" id="KW-1185">Reference proteome</keyword>
<feature type="transmembrane region" description="Helical" evidence="1">
    <location>
        <begin position="20"/>
        <end position="46"/>
    </location>
</feature>
<evidence type="ECO:0000313" key="2">
    <source>
        <dbReference type="EMBL" id="TRM08766.1"/>
    </source>
</evidence>
<sequence length="65" mass="7284">MSIEFWTNENMGTFWEYVKMLLGGIAPGIMLTVAVAAAGLLIGIIVNAFKQTSDNKDDDYEIRHY</sequence>
<reference evidence="3 5" key="1">
    <citation type="submission" date="2019-07" db="EMBL/GenBank/DDBJ databases">
        <title>Genomic analysis of Lentibacillus sp. NKC851-2.</title>
        <authorList>
            <person name="Oh Y.J."/>
        </authorList>
    </citation>
    <scope>NUCLEOTIDE SEQUENCE [LARGE SCALE GENOMIC DNA]</scope>
    <source>
        <strain evidence="3 5">NKC851-2</strain>
    </source>
</reference>
<protein>
    <submittedName>
        <fullName evidence="3">Uncharacterized protein</fullName>
    </submittedName>
</protein>
<evidence type="ECO:0000313" key="4">
    <source>
        <dbReference type="EMBL" id="TRM12868.1"/>
    </source>
</evidence>
<dbReference type="RefSeq" id="WP_142791784.1">
    <property type="nucleotide sequence ID" value="NZ_VJMZ01000001.1"/>
</dbReference>
<comment type="caution">
    <text evidence="3">The sequence shown here is derived from an EMBL/GenBank/DDBJ whole genome shotgun (WGS) entry which is preliminary data.</text>
</comment>
<gene>
    <name evidence="4" type="ORF">FH966_14785</name>
    <name evidence="2" type="ORF">FH966_16450</name>
    <name evidence="3" type="ORF">FH966_16600</name>
</gene>